<keyword evidence="3" id="KW-0548">Nucleotidyltransferase</keyword>
<dbReference type="AlphaFoldDB" id="A0A6L2JI28"/>
<proteinExistence type="predicted"/>
<feature type="domain" description="Integrase catalytic" evidence="2">
    <location>
        <begin position="81"/>
        <end position="253"/>
    </location>
</feature>
<dbReference type="InterPro" id="IPR036397">
    <property type="entry name" value="RNaseH_sf"/>
</dbReference>
<reference evidence="3" key="1">
    <citation type="journal article" date="2019" name="Sci. Rep.">
        <title>Draft genome of Tanacetum cinerariifolium, the natural source of mosquito coil.</title>
        <authorList>
            <person name="Yamashiro T."/>
            <person name="Shiraishi A."/>
            <person name="Satake H."/>
            <person name="Nakayama K."/>
        </authorList>
    </citation>
    <scope>NUCLEOTIDE SEQUENCE</scope>
</reference>
<accession>A0A6L2JI28</accession>
<organism evidence="3">
    <name type="scientific">Tanacetum cinerariifolium</name>
    <name type="common">Dalmatian daisy</name>
    <name type="synonym">Chrysanthemum cinerariifolium</name>
    <dbReference type="NCBI Taxonomy" id="118510"/>
    <lineage>
        <taxon>Eukaryota</taxon>
        <taxon>Viridiplantae</taxon>
        <taxon>Streptophyta</taxon>
        <taxon>Embryophyta</taxon>
        <taxon>Tracheophyta</taxon>
        <taxon>Spermatophyta</taxon>
        <taxon>Magnoliopsida</taxon>
        <taxon>eudicotyledons</taxon>
        <taxon>Gunneridae</taxon>
        <taxon>Pentapetalae</taxon>
        <taxon>asterids</taxon>
        <taxon>campanulids</taxon>
        <taxon>Asterales</taxon>
        <taxon>Asteraceae</taxon>
        <taxon>Asteroideae</taxon>
        <taxon>Anthemideae</taxon>
        <taxon>Anthemidinae</taxon>
        <taxon>Tanacetum</taxon>
    </lineage>
</organism>
<dbReference type="SUPFAM" id="SSF56672">
    <property type="entry name" value="DNA/RNA polymerases"/>
    <property type="match status" value="1"/>
</dbReference>
<keyword evidence="3" id="KW-0808">Transferase</keyword>
<protein>
    <submittedName>
        <fullName evidence="3">Reverse transcriptase domain-containing protein</fullName>
    </submittedName>
</protein>
<dbReference type="GO" id="GO:0003964">
    <property type="term" value="F:RNA-directed DNA polymerase activity"/>
    <property type="evidence" value="ECO:0007669"/>
    <property type="project" value="UniProtKB-KW"/>
</dbReference>
<dbReference type="InterPro" id="IPR012337">
    <property type="entry name" value="RNaseH-like_sf"/>
</dbReference>
<gene>
    <name evidence="3" type="ORF">Tci_008215</name>
</gene>
<dbReference type="GO" id="GO:0003676">
    <property type="term" value="F:nucleic acid binding"/>
    <property type="evidence" value="ECO:0007669"/>
    <property type="project" value="InterPro"/>
</dbReference>
<sequence>MMGKALTIGRFSYNNSYHASIRAAPFEALYGRKCRSPVYWAKVGDTQPIGPEIIHETTKKIMQIRQHLQAARDQQRNYANVRLKPLEFQAGDHVMLKISPHKDCIDAFETLKKKLTEAPILVVPNWNLPFELMCDASDFAIGTVLGQHFMGPLPSSRGNRAIISDCGTHFCNDKFAKVMSKYVVTHRLATAYHPQTSGQVEVLNRGLKHILERTVGENHASRSEKLEDALWAFWTAYKTPIGCTPYKDRVKLYDSVTKNKALHGRIDPKFLKTLLFRVLSRSTRAS</sequence>
<keyword evidence="1" id="KW-0511">Multifunctional enzyme</keyword>
<evidence type="ECO:0000256" key="1">
    <source>
        <dbReference type="ARBA" id="ARBA00023268"/>
    </source>
</evidence>
<keyword evidence="3" id="KW-0695">RNA-directed DNA polymerase</keyword>
<evidence type="ECO:0000313" key="3">
    <source>
        <dbReference type="EMBL" id="GEU36237.1"/>
    </source>
</evidence>
<dbReference type="GO" id="GO:0015074">
    <property type="term" value="P:DNA integration"/>
    <property type="evidence" value="ECO:0007669"/>
    <property type="project" value="InterPro"/>
</dbReference>
<name>A0A6L2JI28_TANCI</name>
<dbReference type="PANTHER" id="PTHR37984">
    <property type="entry name" value="PROTEIN CBG26694"/>
    <property type="match status" value="1"/>
</dbReference>
<dbReference type="InterPro" id="IPR041577">
    <property type="entry name" value="RT_RNaseH_2"/>
</dbReference>
<dbReference type="SUPFAM" id="SSF53098">
    <property type="entry name" value="Ribonuclease H-like"/>
    <property type="match status" value="1"/>
</dbReference>
<dbReference type="Pfam" id="PF17919">
    <property type="entry name" value="RT_RNaseH_2"/>
    <property type="match status" value="1"/>
</dbReference>
<comment type="caution">
    <text evidence="3">The sequence shown here is derived from an EMBL/GenBank/DDBJ whole genome shotgun (WGS) entry which is preliminary data.</text>
</comment>
<dbReference type="InterPro" id="IPR001584">
    <property type="entry name" value="Integrase_cat-core"/>
</dbReference>
<dbReference type="Gene3D" id="3.30.420.10">
    <property type="entry name" value="Ribonuclease H-like superfamily/Ribonuclease H"/>
    <property type="match status" value="1"/>
</dbReference>
<dbReference type="InterPro" id="IPR050951">
    <property type="entry name" value="Retrovirus_Pol_polyprotein"/>
</dbReference>
<dbReference type="InterPro" id="IPR043502">
    <property type="entry name" value="DNA/RNA_pol_sf"/>
</dbReference>
<evidence type="ECO:0000259" key="2">
    <source>
        <dbReference type="PROSITE" id="PS50994"/>
    </source>
</evidence>
<dbReference type="PROSITE" id="PS50994">
    <property type="entry name" value="INTEGRASE"/>
    <property type="match status" value="1"/>
</dbReference>
<dbReference type="PANTHER" id="PTHR37984:SF5">
    <property type="entry name" value="PROTEIN NYNRIN-LIKE"/>
    <property type="match status" value="1"/>
</dbReference>
<dbReference type="EMBL" id="BKCJ010000786">
    <property type="protein sequence ID" value="GEU36237.1"/>
    <property type="molecule type" value="Genomic_DNA"/>
</dbReference>